<name>A0A818LDM7_9BILA</name>
<feature type="domain" description="EGF-like" evidence="8">
    <location>
        <begin position="26"/>
        <end position="62"/>
    </location>
</feature>
<dbReference type="EMBL" id="CAJNYV010003402">
    <property type="protein sequence ID" value="CAF3564543.1"/>
    <property type="molecule type" value="Genomic_DNA"/>
</dbReference>
<evidence type="ECO:0000256" key="5">
    <source>
        <dbReference type="ARBA" id="ARBA00023180"/>
    </source>
</evidence>
<sequence>MNAVSIWWLLIVVNKIISPANANWITGNLCWSMPCLNGGSCFGSAYTYLCICPIHYSGALCEKRLGICQENPCGNRGSCIETSLTSFECRCYYDYMGSTCEQHVPKHTRNIWSSLIPSHTRVLFNMLKDAYFSKIKQKSTISSETDQIDFIGLLAKNDSVDSTSIPTTEEIDFTTEQNQLIESEHVIPANEIQLEKIFPNLNTRSKSNMNTNENFPFHNPTKFVIDMTSTPIIENHLVTTEIEQIQTTNENFLQETTTSPIISSTSILSLNDSITADDLTTENVFEQTNNTTEPIYMTTTATIDSTVNIYNTMDDNDSSIINTSEPPSTTRTTTISQNAHSQLLYNLCRKILSQLSPNASSSAVAAEINKTLLSYSSPINNDTADKLTHLLNQYLTSSTTTTTRIPSTVAPIIINGMRPSPMILRRIEMDDALDNMNNNDINSEDSL</sequence>
<evidence type="ECO:0000256" key="6">
    <source>
        <dbReference type="PROSITE-ProRule" id="PRU00076"/>
    </source>
</evidence>
<dbReference type="SMART" id="SM00181">
    <property type="entry name" value="EGF"/>
    <property type="match status" value="2"/>
</dbReference>
<keyword evidence="2 7" id="KW-0732">Signal</keyword>
<accession>A0A818LDM7</accession>
<dbReference type="EMBL" id="CAJOBS010002352">
    <property type="protein sequence ID" value="CAF4809336.1"/>
    <property type="molecule type" value="Genomic_DNA"/>
</dbReference>
<dbReference type="Proteomes" id="UP000663865">
    <property type="component" value="Unassembled WGS sequence"/>
</dbReference>
<keyword evidence="5" id="KW-0325">Glycoprotein</keyword>
<dbReference type="PANTHER" id="PTHR24033">
    <property type="entry name" value="EGF-LIKE DOMAIN-CONTAINING PROTEIN"/>
    <property type="match status" value="1"/>
</dbReference>
<evidence type="ECO:0000313" key="10">
    <source>
        <dbReference type="EMBL" id="CAF4809336.1"/>
    </source>
</evidence>
<evidence type="ECO:0000313" key="9">
    <source>
        <dbReference type="EMBL" id="CAF3564543.1"/>
    </source>
</evidence>
<proteinExistence type="predicted"/>
<evidence type="ECO:0000259" key="8">
    <source>
        <dbReference type="PROSITE" id="PS50026"/>
    </source>
</evidence>
<dbReference type="InterPro" id="IPR051830">
    <property type="entry name" value="NOTCH_homolog"/>
</dbReference>
<dbReference type="PANTHER" id="PTHR24033:SF232">
    <property type="entry name" value="LAMININ SUBUNIT GAMMA-2-RELATED"/>
    <property type="match status" value="1"/>
</dbReference>
<evidence type="ECO:0000256" key="2">
    <source>
        <dbReference type="ARBA" id="ARBA00022729"/>
    </source>
</evidence>
<dbReference type="InterPro" id="IPR000742">
    <property type="entry name" value="EGF"/>
</dbReference>
<evidence type="ECO:0000313" key="11">
    <source>
        <dbReference type="Proteomes" id="UP000663865"/>
    </source>
</evidence>
<feature type="signal peptide" evidence="7">
    <location>
        <begin position="1"/>
        <end position="22"/>
    </location>
</feature>
<keyword evidence="1 6" id="KW-0245">EGF-like domain</keyword>
<keyword evidence="3" id="KW-0677">Repeat</keyword>
<comment type="caution">
    <text evidence="9">The sequence shown here is derived from an EMBL/GenBank/DDBJ whole genome shotgun (WGS) entry which is preliminary data.</text>
</comment>
<protein>
    <recommendedName>
        <fullName evidence="8">EGF-like domain-containing protein</fullName>
    </recommendedName>
</protein>
<dbReference type="AlphaFoldDB" id="A0A818LDM7"/>
<dbReference type="SUPFAM" id="SSF57196">
    <property type="entry name" value="EGF/Laminin"/>
    <property type="match status" value="2"/>
</dbReference>
<gene>
    <name evidence="9" type="ORF">KIK155_LOCUS19117</name>
    <name evidence="10" type="ORF">TOA249_LOCUS23874</name>
</gene>
<dbReference type="Pfam" id="PF00008">
    <property type="entry name" value="EGF"/>
    <property type="match status" value="1"/>
</dbReference>
<organism evidence="9 11">
    <name type="scientific">Rotaria socialis</name>
    <dbReference type="NCBI Taxonomy" id="392032"/>
    <lineage>
        <taxon>Eukaryota</taxon>
        <taxon>Metazoa</taxon>
        <taxon>Spiralia</taxon>
        <taxon>Gnathifera</taxon>
        <taxon>Rotifera</taxon>
        <taxon>Eurotatoria</taxon>
        <taxon>Bdelloidea</taxon>
        <taxon>Philodinida</taxon>
        <taxon>Philodinidae</taxon>
        <taxon>Rotaria</taxon>
    </lineage>
</organism>
<reference evidence="9" key="1">
    <citation type="submission" date="2021-02" db="EMBL/GenBank/DDBJ databases">
        <authorList>
            <person name="Nowell W R."/>
        </authorList>
    </citation>
    <scope>NUCLEOTIDE SEQUENCE</scope>
</reference>
<dbReference type="FunFam" id="2.10.25.10:FF:000012">
    <property type="entry name" value="Delta-like protein"/>
    <property type="match status" value="1"/>
</dbReference>
<evidence type="ECO:0000256" key="3">
    <source>
        <dbReference type="ARBA" id="ARBA00022737"/>
    </source>
</evidence>
<dbReference type="CDD" id="cd00054">
    <property type="entry name" value="EGF_CA"/>
    <property type="match status" value="2"/>
</dbReference>
<dbReference type="PROSITE" id="PS00022">
    <property type="entry name" value="EGF_1"/>
    <property type="match status" value="2"/>
</dbReference>
<evidence type="ECO:0000256" key="4">
    <source>
        <dbReference type="ARBA" id="ARBA00023157"/>
    </source>
</evidence>
<keyword evidence="4 6" id="KW-1015">Disulfide bond</keyword>
<dbReference type="Gene3D" id="2.10.25.10">
    <property type="entry name" value="Laminin"/>
    <property type="match status" value="2"/>
</dbReference>
<dbReference type="Proteomes" id="UP000663838">
    <property type="component" value="Unassembled WGS sequence"/>
</dbReference>
<dbReference type="PROSITE" id="PS50026">
    <property type="entry name" value="EGF_3"/>
    <property type="match status" value="2"/>
</dbReference>
<feature type="disulfide bond" evidence="6">
    <location>
        <begin position="91"/>
        <end position="100"/>
    </location>
</feature>
<comment type="caution">
    <text evidence="6">Lacks conserved residue(s) required for the propagation of feature annotation.</text>
</comment>
<feature type="disulfide bond" evidence="6">
    <location>
        <begin position="52"/>
        <end position="61"/>
    </location>
</feature>
<evidence type="ECO:0000256" key="1">
    <source>
        <dbReference type="ARBA" id="ARBA00022536"/>
    </source>
</evidence>
<feature type="chain" id="PRO_5036233498" description="EGF-like domain-containing protein" evidence="7">
    <location>
        <begin position="23"/>
        <end position="447"/>
    </location>
</feature>
<evidence type="ECO:0000256" key="7">
    <source>
        <dbReference type="SAM" id="SignalP"/>
    </source>
</evidence>
<feature type="domain" description="EGF-like" evidence="8">
    <location>
        <begin position="64"/>
        <end position="101"/>
    </location>
</feature>